<dbReference type="Proteomes" id="UP000469558">
    <property type="component" value="Unassembled WGS sequence"/>
</dbReference>
<feature type="compositionally biased region" description="Basic and acidic residues" evidence="1">
    <location>
        <begin position="32"/>
        <end position="42"/>
    </location>
</feature>
<evidence type="ECO:0000313" key="3">
    <source>
        <dbReference type="Proteomes" id="UP000469558"/>
    </source>
</evidence>
<dbReference type="PANTHER" id="PTHR42090:SF1">
    <property type="match status" value="1"/>
</dbReference>
<feature type="region of interest" description="Disordered" evidence="1">
    <location>
        <begin position="18"/>
        <end position="89"/>
    </location>
</feature>
<feature type="compositionally biased region" description="Polar residues" evidence="1">
    <location>
        <begin position="43"/>
        <end position="52"/>
    </location>
</feature>
<accession>A0A8T9CIN7</accession>
<dbReference type="PANTHER" id="PTHR42090">
    <property type="match status" value="1"/>
</dbReference>
<evidence type="ECO:0000256" key="1">
    <source>
        <dbReference type="SAM" id="MobiDB-lite"/>
    </source>
</evidence>
<dbReference type="OrthoDB" id="4220319at2759"/>
<comment type="caution">
    <text evidence="2">The sequence shown here is derived from an EMBL/GenBank/DDBJ whole genome shotgun (WGS) entry which is preliminary data.</text>
</comment>
<name>A0A8T9CIN7_9HELO</name>
<proteinExistence type="predicted"/>
<organism evidence="2 3">
    <name type="scientific">Lachnellula suecica</name>
    <dbReference type="NCBI Taxonomy" id="602035"/>
    <lineage>
        <taxon>Eukaryota</taxon>
        <taxon>Fungi</taxon>
        <taxon>Dikarya</taxon>
        <taxon>Ascomycota</taxon>
        <taxon>Pezizomycotina</taxon>
        <taxon>Leotiomycetes</taxon>
        <taxon>Helotiales</taxon>
        <taxon>Lachnaceae</taxon>
        <taxon>Lachnellula</taxon>
    </lineage>
</organism>
<evidence type="ECO:0000313" key="2">
    <source>
        <dbReference type="EMBL" id="TVY85311.1"/>
    </source>
</evidence>
<feature type="compositionally biased region" description="Basic and acidic residues" evidence="1">
    <location>
        <begin position="53"/>
        <end position="63"/>
    </location>
</feature>
<protein>
    <submittedName>
        <fullName evidence="2">Uncharacterized protein</fullName>
    </submittedName>
</protein>
<sequence>MQASTSRILTQLRLSTPTTLRRFSQQPYMRYPRKDSQDKDSINTEATEYTKSGTDDQSARNEDAAFNPDVTSPESEKNVAGKGNEVRFS</sequence>
<reference evidence="2 3" key="1">
    <citation type="submission" date="2018-05" db="EMBL/GenBank/DDBJ databases">
        <title>Genome sequencing and assembly of the regulated plant pathogen Lachnellula willkommii and related sister species for the development of diagnostic species identification markers.</title>
        <authorList>
            <person name="Giroux E."/>
            <person name="Bilodeau G."/>
        </authorList>
    </citation>
    <scope>NUCLEOTIDE SEQUENCE [LARGE SCALE GENOMIC DNA]</scope>
    <source>
        <strain evidence="2 3">CBS 268.59</strain>
    </source>
</reference>
<feature type="compositionally biased region" description="Basic and acidic residues" evidence="1">
    <location>
        <begin position="74"/>
        <end position="89"/>
    </location>
</feature>
<feature type="compositionally biased region" description="Polar residues" evidence="1">
    <location>
        <begin position="18"/>
        <end position="27"/>
    </location>
</feature>
<dbReference type="AlphaFoldDB" id="A0A8T9CIN7"/>
<dbReference type="EMBL" id="QGMK01000014">
    <property type="protein sequence ID" value="TVY85311.1"/>
    <property type="molecule type" value="Genomic_DNA"/>
</dbReference>
<keyword evidence="3" id="KW-1185">Reference proteome</keyword>
<gene>
    <name evidence="2" type="ORF">LSUE1_G000208</name>
</gene>